<sequence length="285" mass="32188">MFNLNQLETLVLCVECGSFSAAARKLRKAQSAVSTAIANLEIDTGIQIFDRSSRFPVLTDQGEQLYQRAVALVDYSQSIENMIHAFSSGIEGKISIAINPILLTPSFYQMIGEFYSRFPDTELNLYSESNDNVAHSVVNHKADIGFMTFGNSLPKGIEVGMIGYLPFSVAVHHTHPLLNDSQLVFEQLKKHRQIILLDENSQYSTPLSPSITYVNSIESAIELLKLDSNWLLIPNHVINKYPEIRILKLPKEETDWLIQIDRITVKEKNIGVALEWLQRKSSECF</sequence>
<gene>
    <name evidence="6" type="ORF">DZ860_11150</name>
</gene>
<dbReference type="InterPro" id="IPR036388">
    <property type="entry name" value="WH-like_DNA-bd_sf"/>
</dbReference>
<dbReference type="InterPro" id="IPR005119">
    <property type="entry name" value="LysR_subst-bd"/>
</dbReference>
<reference evidence="6 7" key="1">
    <citation type="submission" date="2018-08" db="EMBL/GenBank/DDBJ databases">
        <title>Vibrio isolated from the Eastern China Marginal Seas.</title>
        <authorList>
            <person name="Li Y."/>
        </authorList>
    </citation>
    <scope>NUCLEOTIDE SEQUENCE [LARGE SCALE GENOMIC DNA]</scope>
    <source>
        <strain evidence="6 7">BEI233</strain>
    </source>
</reference>
<name>A0A3A6QJY3_9VIBR</name>
<evidence type="ECO:0000256" key="2">
    <source>
        <dbReference type="ARBA" id="ARBA00023015"/>
    </source>
</evidence>
<keyword evidence="7" id="KW-1185">Reference proteome</keyword>
<evidence type="ECO:0000256" key="3">
    <source>
        <dbReference type="ARBA" id="ARBA00023125"/>
    </source>
</evidence>
<evidence type="ECO:0000313" key="6">
    <source>
        <dbReference type="EMBL" id="RJX71485.1"/>
    </source>
</evidence>
<dbReference type="PANTHER" id="PTHR30126:SF91">
    <property type="entry name" value="LYSR FAMILY TRANSCRIPTIONAL REGULATOR"/>
    <property type="match status" value="1"/>
</dbReference>
<accession>A0A3A6QJY3</accession>
<dbReference type="PRINTS" id="PR00039">
    <property type="entry name" value="HTHLYSR"/>
</dbReference>
<keyword evidence="2" id="KW-0805">Transcription regulation</keyword>
<evidence type="ECO:0000259" key="5">
    <source>
        <dbReference type="PROSITE" id="PS50931"/>
    </source>
</evidence>
<dbReference type="InterPro" id="IPR036390">
    <property type="entry name" value="WH_DNA-bd_sf"/>
</dbReference>
<dbReference type="OrthoDB" id="196624at2"/>
<comment type="similarity">
    <text evidence="1">Belongs to the LysR transcriptional regulatory family.</text>
</comment>
<feature type="domain" description="HTH lysR-type" evidence="5">
    <location>
        <begin position="2"/>
        <end position="59"/>
    </location>
</feature>
<dbReference type="Gene3D" id="1.10.10.10">
    <property type="entry name" value="Winged helix-like DNA-binding domain superfamily/Winged helix DNA-binding domain"/>
    <property type="match status" value="1"/>
</dbReference>
<protein>
    <submittedName>
        <fullName evidence="6">LysR family transcriptional regulator</fullName>
    </submittedName>
</protein>
<proteinExistence type="inferred from homology"/>
<dbReference type="FunFam" id="1.10.10.10:FF:000001">
    <property type="entry name" value="LysR family transcriptional regulator"/>
    <property type="match status" value="1"/>
</dbReference>
<dbReference type="CDD" id="cd05466">
    <property type="entry name" value="PBP2_LTTR_substrate"/>
    <property type="match status" value="1"/>
</dbReference>
<organism evidence="6 7">
    <name type="scientific">Vibrio sinensis</name>
    <dbReference type="NCBI Taxonomy" id="2302434"/>
    <lineage>
        <taxon>Bacteria</taxon>
        <taxon>Pseudomonadati</taxon>
        <taxon>Pseudomonadota</taxon>
        <taxon>Gammaproteobacteria</taxon>
        <taxon>Vibrionales</taxon>
        <taxon>Vibrionaceae</taxon>
        <taxon>Vibrio</taxon>
    </lineage>
</organism>
<dbReference type="EMBL" id="QVMU01000008">
    <property type="protein sequence ID" value="RJX71485.1"/>
    <property type="molecule type" value="Genomic_DNA"/>
</dbReference>
<dbReference type="Pfam" id="PF03466">
    <property type="entry name" value="LysR_substrate"/>
    <property type="match status" value="1"/>
</dbReference>
<dbReference type="AlphaFoldDB" id="A0A3A6QJY3"/>
<dbReference type="RefSeq" id="WP_120031244.1">
    <property type="nucleotide sequence ID" value="NZ_QVMU01000008.1"/>
</dbReference>
<evidence type="ECO:0000256" key="1">
    <source>
        <dbReference type="ARBA" id="ARBA00009437"/>
    </source>
</evidence>
<dbReference type="SUPFAM" id="SSF46785">
    <property type="entry name" value="Winged helix' DNA-binding domain"/>
    <property type="match status" value="1"/>
</dbReference>
<dbReference type="PANTHER" id="PTHR30126">
    <property type="entry name" value="HTH-TYPE TRANSCRIPTIONAL REGULATOR"/>
    <property type="match status" value="1"/>
</dbReference>
<dbReference type="PROSITE" id="PS50931">
    <property type="entry name" value="HTH_LYSR"/>
    <property type="match status" value="1"/>
</dbReference>
<dbReference type="Proteomes" id="UP000273252">
    <property type="component" value="Unassembled WGS sequence"/>
</dbReference>
<dbReference type="GO" id="GO:0003700">
    <property type="term" value="F:DNA-binding transcription factor activity"/>
    <property type="evidence" value="ECO:0007669"/>
    <property type="project" value="InterPro"/>
</dbReference>
<evidence type="ECO:0000256" key="4">
    <source>
        <dbReference type="ARBA" id="ARBA00023163"/>
    </source>
</evidence>
<evidence type="ECO:0000313" key="7">
    <source>
        <dbReference type="Proteomes" id="UP000273252"/>
    </source>
</evidence>
<dbReference type="Pfam" id="PF00126">
    <property type="entry name" value="HTH_1"/>
    <property type="match status" value="1"/>
</dbReference>
<dbReference type="GO" id="GO:0000976">
    <property type="term" value="F:transcription cis-regulatory region binding"/>
    <property type="evidence" value="ECO:0007669"/>
    <property type="project" value="TreeGrafter"/>
</dbReference>
<dbReference type="SUPFAM" id="SSF53850">
    <property type="entry name" value="Periplasmic binding protein-like II"/>
    <property type="match status" value="1"/>
</dbReference>
<keyword evidence="3" id="KW-0238">DNA-binding</keyword>
<dbReference type="InterPro" id="IPR000847">
    <property type="entry name" value="LysR_HTH_N"/>
</dbReference>
<dbReference type="Gene3D" id="3.40.190.290">
    <property type="match status" value="1"/>
</dbReference>
<comment type="caution">
    <text evidence="6">The sequence shown here is derived from an EMBL/GenBank/DDBJ whole genome shotgun (WGS) entry which is preliminary data.</text>
</comment>
<keyword evidence="4" id="KW-0804">Transcription</keyword>